<dbReference type="EMBL" id="BHVU01000612">
    <property type="protein sequence ID" value="GCA96128.1"/>
    <property type="molecule type" value="Genomic_DNA"/>
</dbReference>
<dbReference type="InterPro" id="IPR051698">
    <property type="entry name" value="Transposase_11-like"/>
</dbReference>
<dbReference type="PANTHER" id="PTHR30298:SF0">
    <property type="entry name" value="PROTEIN YBFL-RELATED"/>
    <property type="match status" value="1"/>
</dbReference>
<dbReference type="NCBIfam" id="NF033564">
    <property type="entry name" value="transpos_ISAs1"/>
    <property type="match status" value="1"/>
</dbReference>
<sequence length="405" mass="45782">MGKGFAPVLPTGNKAQLKPELPLTSINEIQASLLTYLQDIPDPRASRTQKHLLTDILVIAVLAVIAGAKGWEDMENYGLSKQSWLSEFLELPNGIPSDDTFRRVFERINPEVLDKVLSQWLPHLIGSLSGEIVPIDGKSLRGSYDRNQGIKAWHLVTAWAGEQKLVLGQVKVEDKSNEITAIPALLELLDLQGAIITLDAMGTQTAIINHIQAKKADYVVALKANHPTLYTQVKNWFEQAQAHQFDGIQFSYDYRLEKGHHRLEKRWCWAVPLEAFGGLYQQAQWQGLQSIIMVKRVRHPGHKTTCEVQFYLSSLPADAQKIGNAIRKHWGIENQAHWILDVTFNEDQCRIRSGHSPRNFAFLRRVALNALNQESTYRRSLAQKSKRAAMDNNYMMAVLKAFCQA</sequence>
<dbReference type="GO" id="GO:0006313">
    <property type="term" value="P:DNA transposition"/>
    <property type="evidence" value="ECO:0007669"/>
    <property type="project" value="InterPro"/>
</dbReference>
<evidence type="ECO:0000259" key="1">
    <source>
        <dbReference type="Pfam" id="PF01609"/>
    </source>
</evidence>
<dbReference type="GO" id="GO:0004803">
    <property type="term" value="F:transposase activity"/>
    <property type="evidence" value="ECO:0007669"/>
    <property type="project" value="InterPro"/>
</dbReference>
<dbReference type="RefSeq" id="WP_261779717.1">
    <property type="nucleotide sequence ID" value="NZ_BHVU01000612.1"/>
</dbReference>
<organism evidence="3 4">
    <name type="scientific">Microcystis aeruginosa 11-30S32</name>
    <dbReference type="NCBI Taxonomy" id="2358142"/>
    <lineage>
        <taxon>Bacteria</taxon>
        <taxon>Bacillati</taxon>
        <taxon>Cyanobacteriota</taxon>
        <taxon>Cyanophyceae</taxon>
        <taxon>Oscillatoriophycideae</taxon>
        <taxon>Chroococcales</taxon>
        <taxon>Microcystaceae</taxon>
        <taxon>Microcystis</taxon>
    </lineage>
</organism>
<accession>A0A510PQH1</accession>
<comment type="caution">
    <text evidence="3">The sequence shown here is derived from an EMBL/GenBank/DDBJ whole genome shotgun (WGS) entry which is preliminary data.</text>
</comment>
<protein>
    <submittedName>
        <fullName evidence="3">Transposase</fullName>
    </submittedName>
</protein>
<reference evidence="3 4" key="1">
    <citation type="journal article" date="2019" name="Appl. Environ. Microbiol.">
        <title>Co-occurrence of broad and narrow host-range viruses infecting the toxic bloom-forming cyanobacterium Microcystis aeruginosa.</title>
        <authorList>
            <person name="Morimoto D."/>
            <person name="Tominaga K."/>
            <person name="Nishimura Y."/>
            <person name="Yoshida N."/>
            <person name="Kimura S."/>
            <person name="Sako Y."/>
            <person name="Yoshida T."/>
        </authorList>
    </citation>
    <scope>NUCLEOTIDE SEQUENCE [LARGE SCALE GENOMIC DNA]</scope>
    <source>
        <strain evidence="3 4">11-30S32</strain>
    </source>
</reference>
<dbReference type="Proteomes" id="UP000321223">
    <property type="component" value="Unassembled WGS sequence"/>
</dbReference>
<dbReference type="InterPro" id="IPR002559">
    <property type="entry name" value="Transposase_11"/>
</dbReference>
<dbReference type="InterPro" id="IPR032806">
    <property type="entry name" value="YbfD_N"/>
</dbReference>
<evidence type="ECO:0000259" key="2">
    <source>
        <dbReference type="Pfam" id="PF13808"/>
    </source>
</evidence>
<dbReference type="Pfam" id="PF13808">
    <property type="entry name" value="DDE_Tnp_1_assoc"/>
    <property type="match status" value="1"/>
</dbReference>
<dbReference type="InterPro" id="IPR047647">
    <property type="entry name" value="ISAs1_transpos"/>
</dbReference>
<feature type="domain" description="H repeat-associated protein N-terminal" evidence="2">
    <location>
        <begin position="35"/>
        <end position="121"/>
    </location>
</feature>
<dbReference type="GO" id="GO:0003677">
    <property type="term" value="F:DNA binding"/>
    <property type="evidence" value="ECO:0007669"/>
    <property type="project" value="InterPro"/>
</dbReference>
<feature type="domain" description="Transposase IS4-like" evidence="1">
    <location>
        <begin position="131"/>
        <end position="369"/>
    </location>
</feature>
<gene>
    <name evidence="3" type="ORF">MAE30S32_47800</name>
</gene>
<proteinExistence type="predicted"/>
<dbReference type="Pfam" id="PF01609">
    <property type="entry name" value="DDE_Tnp_1"/>
    <property type="match status" value="1"/>
</dbReference>
<dbReference type="PANTHER" id="PTHR30298">
    <property type="entry name" value="H REPEAT-ASSOCIATED PREDICTED TRANSPOSASE"/>
    <property type="match status" value="1"/>
</dbReference>
<dbReference type="AlphaFoldDB" id="A0A510PQH1"/>
<name>A0A510PQH1_MICAE</name>
<evidence type="ECO:0000313" key="4">
    <source>
        <dbReference type="Proteomes" id="UP000321223"/>
    </source>
</evidence>
<evidence type="ECO:0000313" key="3">
    <source>
        <dbReference type="EMBL" id="GCA96128.1"/>
    </source>
</evidence>